<keyword evidence="6" id="KW-0472">Membrane</keyword>
<dbReference type="HAMAP" id="MF_00479">
    <property type="entry name" value="RsxG_RnfG"/>
    <property type="match status" value="1"/>
</dbReference>
<comment type="cofactor">
    <cofactor evidence="6">
        <name>FMN</name>
        <dbReference type="ChEBI" id="CHEBI:58210"/>
    </cofactor>
</comment>
<accession>D4RWQ0</accession>
<dbReference type="RefSeq" id="WP_005600663.1">
    <property type="nucleotide sequence ID" value="NZ_GG663519.1"/>
</dbReference>
<feature type="modified residue" description="FMN phosphoryl threonine" evidence="6">
    <location>
        <position position="177"/>
    </location>
</feature>
<dbReference type="GeneID" id="98918455"/>
<name>D4RWQ0_9FIRM</name>
<dbReference type="GO" id="GO:0005886">
    <property type="term" value="C:plasma membrane"/>
    <property type="evidence" value="ECO:0007669"/>
    <property type="project" value="UniProtKB-SubCell"/>
</dbReference>
<evidence type="ECO:0000256" key="4">
    <source>
        <dbReference type="ARBA" id="ARBA00022643"/>
    </source>
</evidence>
<dbReference type="GO" id="GO:0022900">
    <property type="term" value="P:electron transport chain"/>
    <property type="evidence" value="ECO:0007669"/>
    <property type="project" value="UniProtKB-UniRule"/>
</dbReference>
<reference evidence="8 9" key="1">
    <citation type="submission" date="2010-02" db="EMBL/GenBank/DDBJ databases">
        <authorList>
            <person name="Weinstock G."/>
            <person name="Sodergren E."/>
            <person name="Clifton S."/>
            <person name="Fulton L."/>
            <person name="Fulton B."/>
            <person name="Courtney L."/>
            <person name="Fronick C."/>
            <person name="Harrison M."/>
            <person name="Strong C."/>
            <person name="Farmer C."/>
            <person name="Delahaunty K."/>
            <person name="Markovic C."/>
            <person name="Hall O."/>
            <person name="Minx P."/>
            <person name="Tomlinson C."/>
            <person name="Mitreva M."/>
            <person name="Nelson J."/>
            <person name="Hou S."/>
            <person name="Wollam A."/>
            <person name="Pepin K.H."/>
            <person name="Johnson M."/>
            <person name="Bhonagiri V."/>
            <person name="Zhang X."/>
            <person name="Suruliraj S."/>
            <person name="Warren W."/>
            <person name="Chinwalla A."/>
            <person name="Mardis E.R."/>
            <person name="Wilson R.K."/>
        </authorList>
    </citation>
    <scope>NUCLEOTIDE SEQUENCE [LARGE SCALE GENOMIC DNA]</scope>
    <source>
        <strain evidence="8 9">DSM 2876</strain>
    </source>
</reference>
<comment type="subcellular location">
    <subcellularLocation>
        <location evidence="6">Cell membrane</location>
        <topology evidence="6">Single-pass membrane protein</topology>
    </subcellularLocation>
</comment>
<keyword evidence="6" id="KW-0812">Transmembrane</keyword>
<proteinExistence type="inferred from homology"/>
<evidence type="ECO:0000256" key="3">
    <source>
        <dbReference type="ARBA" id="ARBA00022630"/>
    </source>
</evidence>
<keyword evidence="6" id="KW-1278">Translocase</keyword>
<evidence type="ECO:0000313" key="9">
    <source>
        <dbReference type="Proteomes" id="UP000006238"/>
    </source>
</evidence>
<keyword evidence="5 6" id="KW-0249">Electron transport</keyword>
<dbReference type="EC" id="7.-.-.-" evidence="6"/>
<dbReference type="GO" id="GO:0010181">
    <property type="term" value="F:FMN binding"/>
    <property type="evidence" value="ECO:0007669"/>
    <property type="project" value="InterPro"/>
</dbReference>
<dbReference type="SMART" id="SM00900">
    <property type="entry name" value="FMN_bind"/>
    <property type="match status" value="1"/>
</dbReference>
<evidence type="ECO:0000313" key="8">
    <source>
        <dbReference type="EMBL" id="EFF69574.1"/>
    </source>
</evidence>
<keyword evidence="6" id="KW-1003">Cell membrane</keyword>
<dbReference type="GO" id="GO:0009055">
    <property type="term" value="F:electron transfer activity"/>
    <property type="evidence" value="ECO:0007669"/>
    <property type="project" value="InterPro"/>
</dbReference>
<comment type="function">
    <text evidence="6">Part of a membrane-bound complex that couples electron transfer with translocation of ions across the membrane.</text>
</comment>
<evidence type="ECO:0000256" key="1">
    <source>
        <dbReference type="ARBA" id="ARBA00022448"/>
    </source>
</evidence>
<evidence type="ECO:0000256" key="6">
    <source>
        <dbReference type="HAMAP-Rule" id="MF_00479"/>
    </source>
</evidence>
<dbReference type="InterPro" id="IPR007329">
    <property type="entry name" value="FMN-bd"/>
</dbReference>
<dbReference type="AlphaFoldDB" id="D4RWQ0"/>
<evidence type="ECO:0000259" key="7">
    <source>
        <dbReference type="SMART" id="SM00900"/>
    </source>
</evidence>
<keyword evidence="3 6" id="KW-0285">Flavoprotein</keyword>
<dbReference type="PANTHER" id="PTHR36118">
    <property type="entry name" value="ION-TRANSLOCATING OXIDOREDUCTASE COMPLEX SUBUNIT G"/>
    <property type="match status" value="1"/>
</dbReference>
<dbReference type="EMBL" id="ABWN01000017">
    <property type="protein sequence ID" value="EFF69574.1"/>
    <property type="molecule type" value="Genomic_DNA"/>
</dbReference>
<sequence>MKKILKDTLALFLITLISGVLLGFVYKITKEPIKEQELKTKLAAYQTVFSELDTTKEADEDTLNKAQTAVYDADFSGVVIQEVVMAYDKSGNYLGMIITVKDSNGYGGDIRMTVGIDKAETITGLEFLELNETAGLGMKAKESSFKNQFKGKKADKINYSKSGAQADDEIDAISSATITTSAVCEGVNAAISAYKAVGGVEQ</sequence>
<gene>
    <name evidence="6 8" type="primary">rnfG</name>
    <name evidence="8" type="ORF">BUTYVIB_00087</name>
</gene>
<comment type="similarity">
    <text evidence="6">Belongs to the RnfG family.</text>
</comment>
<keyword evidence="9" id="KW-1185">Reference proteome</keyword>
<keyword evidence="1 6" id="KW-0813">Transport</keyword>
<protein>
    <recommendedName>
        <fullName evidence="6">Ion-translocating oxidoreductase complex subunit G</fullName>
        <ecNumber evidence="6">7.-.-.-</ecNumber>
    </recommendedName>
    <alternativeName>
        <fullName evidence="6">Rnf electron transport complex subunit G</fullName>
    </alternativeName>
</protein>
<keyword evidence="2 6" id="KW-0597">Phosphoprotein</keyword>
<dbReference type="PANTHER" id="PTHR36118:SF1">
    <property type="entry name" value="ION-TRANSLOCATING OXIDOREDUCTASE COMPLEX SUBUNIT G"/>
    <property type="match status" value="1"/>
</dbReference>
<organism evidence="8 9">
    <name type="scientific">Eshraghiella crossota DSM 2876</name>
    <dbReference type="NCBI Taxonomy" id="511680"/>
    <lineage>
        <taxon>Bacteria</taxon>
        <taxon>Bacillati</taxon>
        <taxon>Bacillota</taxon>
        <taxon>Clostridia</taxon>
        <taxon>Lachnospirales</taxon>
        <taxon>Lachnospiraceae</taxon>
        <taxon>Eshraghiella</taxon>
    </lineage>
</organism>
<dbReference type="STRING" id="45851.BHV86_06220"/>
<dbReference type="InterPro" id="IPR010209">
    <property type="entry name" value="Ion_transpt_RnfG/RsxG"/>
</dbReference>
<keyword evidence="4 6" id="KW-0288">FMN</keyword>
<dbReference type="NCBIfam" id="TIGR01947">
    <property type="entry name" value="rnfG"/>
    <property type="match status" value="1"/>
</dbReference>
<dbReference type="Proteomes" id="UP000006238">
    <property type="component" value="Unassembled WGS sequence"/>
</dbReference>
<feature type="domain" description="FMN-binding" evidence="7">
    <location>
        <begin position="105"/>
        <end position="194"/>
    </location>
</feature>
<comment type="caution">
    <text evidence="8">The sequence shown here is derived from an EMBL/GenBank/DDBJ whole genome shotgun (WGS) entry which is preliminary data.</text>
</comment>
<comment type="subunit">
    <text evidence="6">The complex is composed of six subunits: RnfA, RnfB, RnfC, RnfD, RnfE and RnfG.</text>
</comment>
<evidence type="ECO:0000256" key="5">
    <source>
        <dbReference type="ARBA" id="ARBA00022982"/>
    </source>
</evidence>
<dbReference type="Gene3D" id="3.90.1010.20">
    <property type="match status" value="1"/>
</dbReference>
<dbReference type="eggNOG" id="COG4659">
    <property type="taxonomic scope" value="Bacteria"/>
</dbReference>
<evidence type="ECO:0000256" key="2">
    <source>
        <dbReference type="ARBA" id="ARBA00022553"/>
    </source>
</evidence>
<dbReference type="HOGENOM" id="CLU_077882_2_0_9"/>
<dbReference type="Pfam" id="PF04205">
    <property type="entry name" value="FMN_bind"/>
    <property type="match status" value="1"/>
</dbReference>
<keyword evidence="6" id="KW-1133">Transmembrane helix</keyword>
<dbReference type="PIRSF" id="PIRSF006091">
    <property type="entry name" value="E_trnsport_RnfG"/>
    <property type="match status" value="1"/>
</dbReference>